<evidence type="ECO:0000313" key="2">
    <source>
        <dbReference type="EMBL" id="MCW3782328.1"/>
    </source>
</evidence>
<name>A0ABT3J3T1_9RHOB</name>
<comment type="caution">
    <text evidence="2">The sequence shown here is derived from an EMBL/GenBank/DDBJ whole genome shotgun (WGS) entry which is preliminary data.</text>
</comment>
<gene>
    <name evidence="2" type="ORF">OM960_12105</name>
</gene>
<dbReference type="RefSeq" id="WP_264772119.1">
    <property type="nucleotide sequence ID" value="NZ_JAPDOG010000010.1"/>
</dbReference>
<reference evidence="2 3" key="1">
    <citation type="submission" date="2022-10" db="EMBL/GenBank/DDBJ databases">
        <title>Defluviimonas sp. CAU 1641 isolated from mud.</title>
        <authorList>
            <person name="Kim W."/>
        </authorList>
    </citation>
    <scope>NUCLEOTIDE SEQUENCE [LARGE SCALE GENOMIC DNA]</scope>
    <source>
        <strain evidence="2 3">CAU 1641</strain>
    </source>
</reference>
<accession>A0ABT3J3T1</accession>
<keyword evidence="3" id="KW-1185">Reference proteome</keyword>
<sequence>MEELLSWTGVRCGDVRMTFRGELYVSRALRNPVMRGCPVCLREDAAISDGPVGAAMVMRGDWQMREATLCVRHSHPLVPLWKASNPRNRFDIGARLHEVEAEILSEALDQPGREPSTYDLWLDRRLQDGEDDTWFGEHSIFAVTTVCRLLGQGFLREEDPDDSFASGRSHAAGFEAAIGGAGAMREALDRLAASASGPLAEPKKSFGPLYSRLAREYLGERAFDAFRLILRECILDHWPIAAGEVVLGAEVSERRFHSLRTAAAETGVGAEVLEYFLIEAGAISAQDGRPPARKLFDAQAHASLLAEIPTLVGPIAMRDAIGATRQELAALEKDGLLAPRVRASKVKNPWRLSDGLELMSDLEEGARPVSAEDGNWETLLLARNRSGLCLGDLLKAIREGALTKGQQAGAKGFHSIVVRKRDVDALAAVVLSARPDVGRMLPGFVSAASFGRSVGLRDHGDFTALIEAGQTPALRVLHPKTNRPQYRMTQADIEAFHRRFVTMTTLAAQTGMHRNSLGAKLAAARVARFSHDGQEFGPVYLRREAEIALR</sequence>
<proteinExistence type="predicted"/>
<dbReference type="InterPro" id="IPR009492">
    <property type="entry name" value="TniQ"/>
</dbReference>
<organism evidence="2 3">
    <name type="scientific">Defluviimonas salinarum</name>
    <dbReference type="NCBI Taxonomy" id="2992147"/>
    <lineage>
        <taxon>Bacteria</taxon>
        <taxon>Pseudomonadati</taxon>
        <taxon>Pseudomonadota</taxon>
        <taxon>Alphaproteobacteria</taxon>
        <taxon>Rhodobacterales</taxon>
        <taxon>Paracoccaceae</taxon>
        <taxon>Albidovulum</taxon>
    </lineage>
</organism>
<protein>
    <submittedName>
        <fullName evidence="2">TniQ family protein</fullName>
    </submittedName>
</protein>
<dbReference type="Proteomes" id="UP001207582">
    <property type="component" value="Unassembled WGS sequence"/>
</dbReference>
<evidence type="ECO:0000259" key="1">
    <source>
        <dbReference type="Pfam" id="PF06527"/>
    </source>
</evidence>
<evidence type="ECO:0000313" key="3">
    <source>
        <dbReference type="Proteomes" id="UP001207582"/>
    </source>
</evidence>
<feature type="domain" description="TniQ" evidence="1">
    <location>
        <begin position="6"/>
        <end position="77"/>
    </location>
</feature>
<dbReference type="EMBL" id="JAPDOG010000010">
    <property type="protein sequence ID" value="MCW3782328.1"/>
    <property type="molecule type" value="Genomic_DNA"/>
</dbReference>
<dbReference type="Pfam" id="PF06527">
    <property type="entry name" value="TniQ"/>
    <property type="match status" value="1"/>
</dbReference>